<accession>A0A6J7X982</accession>
<keyword evidence="4" id="KW-0547">Nucleotide-binding</keyword>
<proteinExistence type="inferred from homology"/>
<dbReference type="PANTHER" id="PTHR42914:SF1">
    <property type="entry name" value="7-CYANO-7-DEAZAGUANINE SYNTHASE"/>
    <property type="match status" value="1"/>
</dbReference>
<evidence type="ECO:0000256" key="1">
    <source>
        <dbReference type="ARBA" id="ARBA00005061"/>
    </source>
</evidence>
<evidence type="ECO:0000256" key="6">
    <source>
        <dbReference type="ARBA" id="ARBA00022840"/>
    </source>
</evidence>
<comment type="catalytic activity">
    <reaction evidence="9">
        <text>7-carboxy-7-carbaguanine + NH4(+) + 2 ATP = 7-cyano-7-carbaguanine + 2 AMP + 2 diphosphate + 2 H(+)</text>
        <dbReference type="Rhea" id="RHEA:27982"/>
        <dbReference type="ChEBI" id="CHEBI:15378"/>
        <dbReference type="ChEBI" id="CHEBI:28938"/>
        <dbReference type="ChEBI" id="CHEBI:30616"/>
        <dbReference type="ChEBI" id="CHEBI:33019"/>
        <dbReference type="ChEBI" id="CHEBI:45075"/>
        <dbReference type="ChEBI" id="CHEBI:61036"/>
        <dbReference type="ChEBI" id="CHEBI:456215"/>
        <dbReference type="EC" id="6.3.4.20"/>
    </reaction>
</comment>
<dbReference type="Gene3D" id="3.40.50.620">
    <property type="entry name" value="HUPs"/>
    <property type="match status" value="1"/>
</dbReference>
<comment type="similarity">
    <text evidence="7">Belongs to the QueC family.</text>
</comment>
<protein>
    <recommendedName>
        <fullName evidence="8">7-cyano-7-deazaguanine synthase</fullName>
        <ecNumber evidence="8">6.3.4.20</ecNumber>
    </recommendedName>
</protein>
<dbReference type="GO" id="GO:0005524">
    <property type="term" value="F:ATP binding"/>
    <property type="evidence" value="ECO:0007669"/>
    <property type="project" value="UniProtKB-KW"/>
</dbReference>
<organism evidence="10">
    <name type="scientific">uncultured Caudovirales phage</name>
    <dbReference type="NCBI Taxonomy" id="2100421"/>
    <lineage>
        <taxon>Viruses</taxon>
        <taxon>Duplodnaviria</taxon>
        <taxon>Heunggongvirae</taxon>
        <taxon>Uroviricota</taxon>
        <taxon>Caudoviricetes</taxon>
        <taxon>Peduoviridae</taxon>
        <taxon>Maltschvirus</taxon>
        <taxon>Maltschvirus maltsch</taxon>
    </lineage>
</organism>
<evidence type="ECO:0000256" key="3">
    <source>
        <dbReference type="ARBA" id="ARBA00022723"/>
    </source>
</evidence>
<dbReference type="InterPro" id="IPR014729">
    <property type="entry name" value="Rossmann-like_a/b/a_fold"/>
</dbReference>
<comment type="pathway">
    <text evidence="1">Purine metabolism; 7-cyano-7-deazaguanine biosynthesis.</text>
</comment>
<keyword evidence="3" id="KW-0479">Metal-binding</keyword>
<dbReference type="Pfam" id="PF06508">
    <property type="entry name" value="QueC"/>
    <property type="match status" value="1"/>
</dbReference>
<evidence type="ECO:0000256" key="7">
    <source>
        <dbReference type="ARBA" id="ARBA00037993"/>
    </source>
</evidence>
<reference evidence="10" key="1">
    <citation type="submission" date="2020-05" db="EMBL/GenBank/DDBJ databases">
        <authorList>
            <person name="Chiriac C."/>
            <person name="Salcher M."/>
            <person name="Ghai R."/>
            <person name="Kavagutti S V."/>
        </authorList>
    </citation>
    <scope>NUCLEOTIDE SEQUENCE</scope>
</reference>
<dbReference type="GO" id="GO:0046872">
    <property type="term" value="F:metal ion binding"/>
    <property type="evidence" value="ECO:0007669"/>
    <property type="project" value="UniProtKB-KW"/>
</dbReference>
<keyword evidence="2" id="KW-0436">Ligase</keyword>
<dbReference type="SUPFAM" id="SSF52402">
    <property type="entry name" value="Adenine nucleotide alpha hydrolases-like"/>
    <property type="match status" value="1"/>
</dbReference>
<evidence type="ECO:0000256" key="2">
    <source>
        <dbReference type="ARBA" id="ARBA00022598"/>
    </source>
</evidence>
<keyword evidence="5" id="KW-0862">Zinc</keyword>
<evidence type="ECO:0000256" key="9">
    <source>
        <dbReference type="ARBA" id="ARBA00047890"/>
    </source>
</evidence>
<evidence type="ECO:0000256" key="4">
    <source>
        <dbReference type="ARBA" id="ARBA00022741"/>
    </source>
</evidence>
<dbReference type="EMBL" id="LR798356">
    <property type="protein sequence ID" value="CAB5226201.1"/>
    <property type="molecule type" value="Genomic_DNA"/>
</dbReference>
<dbReference type="EC" id="6.3.4.20" evidence="8"/>
<dbReference type="InterPro" id="IPR018317">
    <property type="entry name" value="QueC"/>
</dbReference>
<evidence type="ECO:0000256" key="8">
    <source>
        <dbReference type="ARBA" id="ARBA00039149"/>
    </source>
</evidence>
<dbReference type="GO" id="GO:0016874">
    <property type="term" value="F:ligase activity"/>
    <property type="evidence" value="ECO:0007669"/>
    <property type="project" value="UniProtKB-KW"/>
</dbReference>
<sequence length="258" mass="29690">MNKYQLAIMMSGGLDSFVAYHYAQKELNIPKDQIVCVWVNLGQPYNHKEKQAIDHLQQSHSLDNVRIITCDILRAEWDNLPQVEEPKQIIPARNLLLSSIGAMYGNTVWICALESEMHDKNPLQLDKSHKFYQLATDTLTATHGIPIKVETPFSKMSKTDLIAWSIKNGISKEELLSTSTCYDENIRNCGRCGTCFKRKIGFILNDIEEHYENDPFTSDFAQPYLRKLLDAQAKQDYSHYTQKRVEETILAMSKNKKE</sequence>
<dbReference type="PANTHER" id="PTHR42914">
    <property type="entry name" value="7-CYANO-7-DEAZAGUANINE SYNTHASE"/>
    <property type="match status" value="1"/>
</dbReference>
<evidence type="ECO:0000313" key="10">
    <source>
        <dbReference type="EMBL" id="CAB5226201.1"/>
    </source>
</evidence>
<gene>
    <name evidence="10" type="ORF">UFOVP755_106</name>
</gene>
<evidence type="ECO:0000256" key="5">
    <source>
        <dbReference type="ARBA" id="ARBA00022833"/>
    </source>
</evidence>
<keyword evidence="6" id="KW-0067">ATP-binding</keyword>
<name>A0A6J7X982_9CAUD</name>